<reference evidence="10" key="1">
    <citation type="submission" date="2016-09" db="EMBL/GenBank/DDBJ databases">
        <authorList>
            <person name="Varghese N."/>
            <person name="Submissions S."/>
        </authorList>
    </citation>
    <scope>NUCLEOTIDE SEQUENCE [LARGE SCALE GENOMIC DNA]</scope>
    <source>
        <strain evidence="10">ANC 4422</strain>
    </source>
</reference>
<evidence type="ECO:0000256" key="6">
    <source>
        <dbReference type="ARBA" id="ARBA00022989"/>
    </source>
</evidence>
<dbReference type="OrthoDB" id="958273at2"/>
<proteinExistence type="inferred from homology"/>
<keyword evidence="3" id="KW-0813">Transport</keyword>
<keyword evidence="7 8" id="KW-0472">Membrane</keyword>
<keyword evidence="4" id="KW-1003">Cell membrane</keyword>
<feature type="transmembrane region" description="Helical" evidence="8">
    <location>
        <begin position="191"/>
        <end position="213"/>
    </location>
</feature>
<dbReference type="InterPro" id="IPR051629">
    <property type="entry name" value="Sulfite_efflux_TDT"/>
</dbReference>
<dbReference type="RefSeq" id="WP_092747737.1">
    <property type="nucleotide sequence ID" value="NZ_FMYL01000005.1"/>
</dbReference>
<feature type="transmembrane region" description="Helical" evidence="8">
    <location>
        <begin position="48"/>
        <end position="68"/>
    </location>
</feature>
<feature type="transmembrane region" description="Helical" evidence="8">
    <location>
        <begin position="124"/>
        <end position="145"/>
    </location>
</feature>
<feature type="transmembrane region" description="Helical" evidence="8">
    <location>
        <begin position="304"/>
        <end position="321"/>
    </location>
</feature>
<evidence type="ECO:0000256" key="4">
    <source>
        <dbReference type="ARBA" id="ARBA00022475"/>
    </source>
</evidence>
<name>A0A1G6HF43_9GAMM</name>
<comment type="subcellular location">
    <subcellularLocation>
        <location evidence="1">Cell membrane</location>
        <topology evidence="1">Multi-pass membrane protein</topology>
    </subcellularLocation>
</comment>
<evidence type="ECO:0000256" key="8">
    <source>
        <dbReference type="SAM" id="Phobius"/>
    </source>
</evidence>
<evidence type="ECO:0000256" key="3">
    <source>
        <dbReference type="ARBA" id="ARBA00022448"/>
    </source>
</evidence>
<gene>
    <name evidence="9" type="ORF">SAMN05421733_10529</name>
</gene>
<evidence type="ECO:0000256" key="1">
    <source>
        <dbReference type="ARBA" id="ARBA00004651"/>
    </source>
</evidence>
<dbReference type="CDD" id="cd09318">
    <property type="entry name" value="TDT_SSU1"/>
    <property type="match status" value="1"/>
</dbReference>
<dbReference type="GO" id="GO:0000319">
    <property type="term" value="F:sulfite transmembrane transporter activity"/>
    <property type="evidence" value="ECO:0007669"/>
    <property type="project" value="TreeGrafter"/>
</dbReference>
<feature type="transmembrane region" description="Helical" evidence="8">
    <location>
        <begin position="157"/>
        <end position="179"/>
    </location>
</feature>
<feature type="transmembrane region" description="Helical" evidence="8">
    <location>
        <begin position="333"/>
        <end position="352"/>
    </location>
</feature>
<evidence type="ECO:0000256" key="5">
    <source>
        <dbReference type="ARBA" id="ARBA00022692"/>
    </source>
</evidence>
<dbReference type="PANTHER" id="PTHR31686">
    <property type="match status" value="1"/>
</dbReference>
<evidence type="ECO:0000256" key="7">
    <source>
        <dbReference type="ARBA" id="ARBA00023136"/>
    </source>
</evidence>
<protein>
    <submittedName>
        <fullName evidence="9">C4-dicarboxylate transporter/malic acid transport protein</fullName>
    </submittedName>
</protein>
<dbReference type="GO" id="GO:0005886">
    <property type="term" value="C:plasma membrane"/>
    <property type="evidence" value="ECO:0007669"/>
    <property type="project" value="UniProtKB-SubCell"/>
</dbReference>
<feature type="transmembrane region" description="Helical" evidence="8">
    <location>
        <begin position="266"/>
        <end position="292"/>
    </location>
</feature>
<dbReference type="Gene3D" id="1.50.10.150">
    <property type="entry name" value="Voltage-dependent anion channel"/>
    <property type="match status" value="1"/>
</dbReference>
<keyword evidence="10" id="KW-1185">Reference proteome</keyword>
<dbReference type="Proteomes" id="UP000242501">
    <property type="component" value="Unassembled WGS sequence"/>
</dbReference>
<sequence length="381" mass="42977">MKKPFYMLDHKINLVRHFTPNWFTATMGTGVVSLVISELPLFQQQMFVLGYLLWLFNILLFVTFSVLYTLRWFFFYHEAKLILKHSSMLFFLGAIPMGLATIINGTLKYGIILFGDQVIVFAHTLWYIDAVIAVFVAIFVPAMMFTQQKHELHGMTAIWLLPIVTAEVCASSGGILIGFTQDPLTALTLLIISYILWGISILPAFSILTILFLRMALHKLPDQQMAISSCLALGPIGTGALALLLLGKQSSHVFILNHLNSMSDTIYAVSILGSLVLIGFGFWWLAIAIFTIYKQIGHQFKFNLGWWGLTFPFGVYTLAILELGKQLHFSGLIYIGYSFAYILITLWIFVFLKTLFGAYKGILFLSPCLILELNKKNNRVG</sequence>
<evidence type="ECO:0000313" key="9">
    <source>
        <dbReference type="EMBL" id="SDB92066.1"/>
    </source>
</evidence>
<evidence type="ECO:0000313" key="10">
    <source>
        <dbReference type="Proteomes" id="UP000242501"/>
    </source>
</evidence>
<feature type="transmembrane region" description="Helical" evidence="8">
    <location>
        <begin position="225"/>
        <end position="246"/>
    </location>
</feature>
<dbReference type="AlphaFoldDB" id="A0A1G6HF43"/>
<evidence type="ECO:0000256" key="2">
    <source>
        <dbReference type="ARBA" id="ARBA00008566"/>
    </source>
</evidence>
<dbReference type="InterPro" id="IPR004695">
    <property type="entry name" value="SLAC1/Mae1/Ssu1/TehA"/>
</dbReference>
<feature type="transmembrane region" description="Helical" evidence="8">
    <location>
        <begin position="89"/>
        <end position="112"/>
    </location>
</feature>
<feature type="transmembrane region" description="Helical" evidence="8">
    <location>
        <begin position="21"/>
        <end position="42"/>
    </location>
</feature>
<keyword evidence="6 8" id="KW-1133">Transmembrane helix</keyword>
<dbReference type="Pfam" id="PF03595">
    <property type="entry name" value="SLAC1"/>
    <property type="match status" value="1"/>
</dbReference>
<dbReference type="InterPro" id="IPR038665">
    <property type="entry name" value="Voltage-dep_anion_channel_sf"/>
</dbReference>
<dbReference type="PANTHER" id="PTHR31686:SF1">
    <property type="entry name" value="SULFITE EFFLUX PUMP SSU1"/>
    <property type="match status" value="1"/>
</dbReference>
<keyword evidence="5 8" id="KW-0812">Transmembrane</keyword>
<comment type="similarity">
    <text evidence="2">Belongs to the tellurite-resistance/dicarboxylate transporter (TDT) family.</text>
</comment>
<accession>A0A1G6HF43</accession>
<organism evidence="9 10">
    <name type="scientific">Acinetobacter boissieri</name>
    <dbReference type="NCBI Taxonomy" id="1219383"/>
    <lineage>
        <taxon>Bacteria</taxon>
        <taxon>Pseudomonadati</taxon>
        <taxon>Pseudomonadota</taxon>
        <taxon>Gammaproteobacteria</taxon>
        <taxon>Moraxellales</taxon>
        <taxon>Moraxellaceae</taxon>
        <taxon>Acinetobacter</taxon>
    </lineage>
</organism>
<dbReference type="EMBL" id="FMYL01000005">
    <property type="protein sequence ID" value="SDB92066.1"/>
    <property type="molecule type" value="Genomic_DNA"/>
</dbReference>